<feature type="region of interest" description="Disordered" evidence="4">
    <location>
        <begin position="1"/>
        <end position="24"/>
    </location>
</feature>
<dbReference type="InterPro" id="IPR029787">
    <property type="entry name" value="Nucleotide_cyclase"/>
</dbReference>
<dbReference type="InterPro" id="IPR043128">
    <property type="entry name" value="Rev_trsase/Diguanyl_cyclase"/>
</dbReference>
<dbReference type="PROSITE" id="PS51833">
    <property type="entry name" value="HDOD"/>
    <property type="match status" value="1"/>
</dbReference>
<dbReference type="PANTHER" id="PTHR45138">
    <property type="entry name" value="REGULATORY COMPONENTS OF SENSORY TRANSDUCTION SYSTEM"/>
    <property type="match status" value="1"/>
</dbReference>
<dbReference type="FunFam" id="3.30.70.270:FF:000001">
    <property type="entry name" value="Diguanylate cyclase domain protein"/>
    <property type="match status" value="1"/>
</dbReference>
<dbReference type="CDD" id="cd01949">
    <property type="entry name" value="GGDEF"/>
    <property type="match status" value="1"/>
</dbReference>
<evidence type="ECO:0000256" key="1">
    <source>
        <dbReference type="ARBA" id="ARBA00001946"/>
    </source>
</evidence>
<comment type="catalytic activity">
    <reaction evidence="3">
        <text>2 GTP = 3',3'-c-di-GMP + 2 diphosphate</text>
        <dbReference type="Rhea" id="RHEA:24898"/>
        <dbReference type="ChEBI" id="CHEBI:33019"/>
        <dbReference type="ChEBI" id="CHEBI:37565"/>
        <dbReference type="ChEBI" id="CHEBI:58805"/>
        <dbReference type="EC" id="2.7.7.65"/>
    </reaction>
</comment>
<keyword evidence="8" id="KW-1185">Reference proteome</keyword>
<dbReference type="RefSeq" id="WP_149327188.1">
    <property type="nucleotide sequence ID" value="NZ_VTPY01000002.1"/>
</dbReference>
<dbReference type="EMBL" id="VTPY01000002">
    <property type="protein sequence ID" value="KAA0013648.1"/>
    <property type="molecule type" value="Genomic_DNA"/>
</dbReference>
<evidence type="ECO:0000256" key="2">
    <source>
        <dbReference type="ARBA" id="ARBA00012528"/>
    </source>
</evidence>
<evidence type="ECO:0000256" key="4">
    <source>
        <dbReference type="SAM" id="MobiDB-lite"/>
    </source>
</evidence>
<dbReference type="AlphaFoldDB" id="A0A7V7G1U4"/>
<reference evidence="7 8" key="1">
    <citation type="submission" date="2019-08" db="EMBL/GenBank/DDBJ databases">
        <title>Bioinformatics analysis of the strain L3 and L5.</title>
        <authorList>
            <person name="Li X."/>
        </authorList>
    </citation>
    <scope>NUCLEOTIDE SEQUENCE [LARGE SCALE GENOMIC DNA]</scope>
    <source>
        <strain evidence="7 8">L5</strain>
    </source>
</reference>
<dbReference type="NCBIfam" id="TIGR00254">
    <property type="entry name" value="GGDEF"/>
    <property type="match status" value="1"/>
</dbReference>
<dbReference type="GO" id="GO:0052621">
    <property type="term" value="F:diguanylate cyclase activity"/>
    <property type="evidence" value="ECO:0007669"/>
    <property type="project" value="UniProtKB-EC"/>
</dbReference>
<dbReference type="Gene3D" id="1.10.3210.10">
    <property type="entry name" value="Hypothetical protein af1432"/>
    <property type="match status" value="1"/>
</dbReference>
<accession>A0A7V7G1U4</accession>
<evidence type="ECO:0000313" key="7">
    <source>
        <dbReference type="EMBL" id="KAA0013648.1"/>
    </source>
</evidence>
<dbReference type="SMART" id="SM00267">
    <property type="entry name" value="GGDEF"/>
    <property type="match status" value="1"/>
</dbReference>
<sequence>MPLDRISTAAHDGATGPATSDLPPLPDALRQRLADCRSLPSLPAAAARVINIARSPEPRLADYARAIEQDPALTLRLLSMANSAFYSRGGNPVTNGLDAVSRIGLDATLTAALSFGLPRPGSSEALEYEYLCQRAVIAASAAQELAQHLCPHEAGQLFTTALLQDIGILALEAVDGERYTDHIPGIRQHQSLVDAELALYGCDHALVGAWLALSWGVPGPMAAGIIASHGPLIDGDPHCLCLRLSCRIADCWLAADSASAFSILLRQLASLASLDIVMLMTVMQDLQHRLPSLAKLFEITCPPAIDSLHLLAEAKELLFEQNLRMTMRLAEQQRELEALHASHVALDEQHRTDHLTQLANRTWLEKRLDQHFECARAADQPLSVIFIDLDHFKRINDRYGHRFGDEVLIHFAAALNNMVRESDIAGRYGGEEFLVIMPNTRRQYASLLADRIREYLATQPLARADGEALHVTASIGIADLEDGDFDCAASLVDAADQAMYGVKRGGRDGVGHYEEPTNPAS</sequence>
<dbReference type="InterPro" id="IPR000160">
    <property type="entry name" value="GGDEF_dom"/>
</dbReference>
<evidence type="ECO:0000256" key="3">
    <source>
        <dbReference type="ARBA" id="ARBA00034247"/>
    </source>
</evidence>
<dbReference type="InterPro" id="IPR050469">
    <property type="entry name" value="Diguanylate_Cyclase"/>
</dbReference>
<dbReference type="Pfam" id="PF08668">
    <property type="entry name" value="HDOD"/>
    <property type="match status" value="1"/>
</dbReference>
<feature type="domain" description="HDOD" evidence="6">
    <location>
        <begin position="39"/>
        <end position="231"/>
    </location>
</feature>
<dbReference type="SUPFAM" id="SSF109604">
    <property type="entry name" value="HD-domain/PDEase-like"/>
    <property type="match status" value="1"/>
</dbReference>
<dbReference type="SUPFAM" id="SSF55073">
    <property type="entry name" value="Nucleotide cyclase"/>
    <property type="match status" value="1"/>
</dbReference>
<dbReference type="PANTHER" id="PTHR45138:SF9">
    <property type="entry name" value="DIGUANYLATE CYCLASE DGCM-RELATED"/>
    <property type="match status" value="1"/>
</dbReference>
<evidence type="ECO:0000259" key="5">
    <source>
        <dbReference type="PROSITE" id="PS50887"/>
    </source>
</evidence>
<evidence type="ECO:0000259" key="6">
    <source>
        <dbReference type="PROSITE" id="PS51833"/>
    </source>
</evidence>
<name>A0A7V7G1U4_9GAMM</name>
<dbReference type="Proteomes" id="UP000486760">
    <property type="component" value="Unassembled WGS sequence"/>
</dbReference>
<dbReference type="PROSITE" id="PS50887">
    <property type="entry name" value="GGDEF"/>
    <property type="match status" value="1"/>
</dbReference>
<dbReference type="Pfam" id="PF00990">
    <property type="entry name" value="GGDEF"/>
    <property type="match status" value="1"/>
</dbReference>
<organism evidence="7 8">
    <name type="scientific">Billgrantia pellis</name>
    <dbReference type="NCBI Taxonomy" id="2606936"/>
    <lineage>
        <taxon>Bacteria</taxon>
        <taxon>Pseudomonadati</taxon>
        <taxon>Pseudomonadota</taxon>
        <taxon>Gammaproteobacteria</taxon>
        <taxon>Oceanospirillales</taxon>
        <taxon>Halomonadaceae</taxon>
        <taxon>Billgrantia</taxon>
    </lineage>
</organism>
<dbReference type="EC" id="2.7.7.65" evidence="2"/>
<comment type="caution">
    <text evidence="7">The sequence shown here is derived from an EMBL/GenBank/DDBJ whole genome shotgun (WGS) entry which is preliminary data.</text>
</comment>
<comment type="cofactor">
    <cofactor evidence="1">
        <name>Mg(2+)</name>
        <dbReference type="ChEBI" id="CHEBI:18420"/>
    </cofactor>
</comment>
<dbReference type="InterPro" id="IPR013976">
    <property type="entry name" value="HDOD"/>
</dbReference>
<evidence type="ECO:0000313" key="8">
    <source>
        <dbReference type="Proteomes" id="UP000486760"/>
    </source>
</evidence>
<protein>
    <recommendedName>
        <fullName evidence="2">diguanylate cyclase</fullName>
        <ecNumber evidence="2">2.7.7.65</ecNumber>
    </recommendedName>
</protein>
<proteinExistence type="predicted"/>
<dbReference type="Gene3D" id="3.30.70.270">
    <property type="match status" value="1"/>
</dbReference>
<gene>
    <name evidence="7" type="ORF">F0A17_04620</name>
</gene>
<feature type="domain" description="GGDEF" evidence="5">
    <location>
        <begin position="380"/>
        <end position="515"/>
    </location>
</feature>